<dbReference type="AlphaFoldDB" id="A0A385TUQ0"/>
<dbReference type="InterPro" id="IPR023292">
    <property type="entry name" value="NTP_PyroPHydrolase-like_dom_sf"/>
</dbReference>
<dbReference type="InterPro" id="IPR021130">
    <property type="entry name" value="PRib-ATP_PPHydrolase-like"/>
</dbReference>
<dbReference type="EMBL" id="CP032412">
    <property type="protein sequence ID" value="AYB47151.1"/>
    <property type="molecule type" value="Genomic_DNA"/>
</dbReference>
<gene>
    <name evidence="1" type="ORF">D5F53_29335</name>
</gene>
<sequence>MNKQYEQVREFHKAFDQWMPDKPMLMSKGENPYHEWVLRNHSNSLSMICKSMKDHKGGFVSNRASWMLEELIEFMDADTLEDQVDALTDLIYFAIGTFTLMGVKPEPFFDIVHAANMGKLHEDGKPRVNEQGKIVKPEGWAEKYAPEPKIVQELIRQSTGY</sequence>
<keyword evidence="1" id="KW-0378">Hydrolase</keyword>
<name>A0A385TUQ0_PAELA</name>
<organism evidence="1 2">
    <name type="scientific">Paenibacillus lautus</name>
    <name type="common">Bacillus lautus</name>
    <dbReference type="NCBI Taxonomy" id="1401"/>
    <lineage>
        <taxon>Bacteria</taxon>
        <taxon>Bacillati</taxon>
        <taxon>Bacillota</taxon>
        <taxon>Bacilli</taxon>
        <taxon>Bacillales</taxon>
        <taxon>Paenibacillaceae</taxon>
        <taxon>Paenibacillus</taxon>
    </lineage>
</organism>
<dbReference type="Gene3D" id="1.10.3420.10">
    <property type="entry name" value="putative ntp pyrophosphohydrolase like domain"/>
    <property type="match status" value="1"/>
</dbReference>
<dbReference type="GO" id="GO:0016787">
    <property type="term" value="F:hydrolase activity"/>
    <property type="evidence" value="ECO:0007669"/>
    <property type="project" value="UniProtKB-KW"/>
</dbReference>
<dbReference type="Proteomes" id="UP000266552">
    <property type="component" value="Chromosome"/>
</dbReference>
<evidence type="ECO:0000313" key="2">
    <source>
        <dbReference type="Proteomes" id="UP000266552"/>
    </source>
</evidence>
<keyword evidence="2" id="KW-1185">Reference proteome</keyword>
<dbReference type="Pfam" id="PF01503">
    <property type="entry name" value="PRA-PH"/>
    <property type="match status" value="1"/>
</dbReference>
<reference evidence="1 2" key="1">
    <citation type="submission" date="2018-09" db="EMBL/GenBank/DDBJ databases">
        <title>Genome Sequence of Paenibacillus lautus Strain E7593-69, Azo Dye-Degrading Bacteria, Isolated from Commercial Tattoo Inks.</title>
        <authorList>
            <person name="Nho S.W."/>
            <person name="Kim S.-J."/>
            <person name="Kweon O."/>
            <person name="Cerniglia C.E."/>
        </authorList>
    </citation>
    <scope>NUCLEOTIDE SEQUENCE [LARGE SCALE GENOMIC DNA]</scope>
    <source>
        <strain evidence="1 2">E7593-69</strain>
    </source>
</reference>
<proteinExistence type="predicted"/>
<evidence type="ECO:0000313" key="1">
    <source>
        <dbReference type="EMBL" id="AYB47151.1"/>
    </source>
</evidence>
<protein>
    <submittedName>
        <fullName evidence="1">HAD family hydrolase</fullName>
    </submittedName>
</protein>
<dbReference type="KEGG" id="plw:D5F53_29335"/>
<accession>A0A385TUQ0</accession>
<dbReference type="RefSeq" id="WP_119850640.1">
    <property type="nucleotide sequence ID" value="NZ_CP032412.1"/>
</dbReference>